<organism evidence="2 3">
    <name type="scientific">Humibacter ginsenosidimutans</name>
    <dbReference type="NCBI Taxonomy" id="2599293"/>
    <lineage>
        <taxon>Bacteria</taxon>
        <taxon>Bacillati</taxon>
        <taxon>Actinomycetota</taxon>
        <taxon>Actinomycetes</taxon>
        <taxon>Micrococcales</taxon>
        <taxon>Microbacteriaceae</taxon>
        <taxon>Humibacter</taxon>
    </lineage>
</organism>
<feature type="transmembrane region" description="Helical" evidence="1">
    <location>
        <begin position="180"/>
        <end position="200"/>
    </location>
</feature>
<dbReference type="RefSeq" id="WP_146321364.1">
    <property type="nucleotide sequence ID" value="NZ_CP042305.1"/>
</dbReference>
<dbReference type="Proteomes" id="UP000320216">
    <property type="component" value="Chromosome"/>
</dbReference>
<reference evidence="2 3" key="1">
    <citation type="submission" date="2019-07" db="EMBL/GenBank/DDBJ databases">
        <title>Full genome sequence of Humibacter sp. WJ7-1.</title>
        <authorList>
            <person name="Im W.-T."/>
        </authorList>
    </citation>
    <scope>NUCLEOTIDE SEQUENCE [LARGE SCALE GENOMIC DNA]</scope>
    <source>
        <strain evidence="2 3">WJ7-1</strain>
    </source>
</reference>
<keyword evidence="1" id="KW-1133">Transmembrane helix</keyword>
<keyword evidence="1" id="KW-0472">Membrane</keyword>
<feature type="transmembrane region" description="Helical" evidence="1">
    <location>
        <begin position="251"/>
        <end position="273"/>
    </location>
</feature>
<gene>
    <name evidence="2" type="ORF">FPZ11_12460</name>
</gene>
<feature type="transmembrane region" description="Helical" evidence="1">
    <location>
        <begin position="135"/>
        <end position="160"/>
    </location>
</feature>
<dbReference type="Pfam" id="PF12679">
    <property type="entry name" value="ABC2_membrane_2"/>
    <property type="match status" value="1"/>
</dbReference>
<dbReference type="GO" id="GO:0005886">
    <property type="term" value="C:plasma membrane"/>
    <property type="evidence" value="ECO:0007669"/>
    <property type="project" value="UniProtKB-SubCell"/>
</dbReference>
<feature type="transmembrane region" description="Helical" evidence="1">
    <location>
        <begin position="207"/>
        <end position="225"/>
    </location>
</feature>
<accession>A0A5B8M5I5</accession>
<keyword evidence="3" id="KW-1185">Reference proteome</keyword>
<proteinExistence type="predicted"/>
<dbReference type="EMBL" id="CP042305">
    <property type="protein sequence ID" value="QDZ15461.1"/>
    <property type="molecule type" value="Genomic_DNA"/>
</dbReference>
<feature type="transmembrane region" description="Helical" evidence="1">
    <location>
        <begin position="96"/>
        <end position="114"/>
    </location>
</feature>
<evidence type="ECO:0000313" key="2">
    <source>
        <dbReference type="EMBL" id="QDZ15461.1"/>
    </source>
</evidence>
<dbReference type="PANTHER" id="PTHR37305">
    <property type="entry name" value="INTEGRAL MEMBRANE PROTEIN-RELATED"/>
    <property type="match status" value="1"/>
</dbReference>
<dbReference type="GO" id="GO:0140359">
    <property type="term" value="F:ABC-type transporter activity"/>
    <property type="evidence" value="ECO:0007669"/>
    <property type="project" value="InterPro"/>
</dbReference>
<protein>
    <submittedName>
        <fullName evidence="2">ABC transporter permease subunit</fullName>
    </submittedName>
</protein>
<dbReference type="OrthoDB" id="4187110at2"/>
<sequence length="278" mass="28922">MSAMTHGDGGAHAAARARGSVAGASWMLARKEAFEIVRTWRVIVLPAIVLLFAVTSPLLAKYTPDIVTALAGSQFSGLKLPEPTVYDAYGQWIKNLSQIAAFAIIIIYGGIVSAERKSGTAVLVLTKPVSRVAFVVVKFVVQLVYLAVIVAVGCLVTWAVTAVTFGDAVHGTAGALWASTWVWFVLAALYLAVMVLFSVLIPAAAGAAGAGLGVYVVLAVASAWQKVGDWSPAGLISGSASLAANTQTESMLWPVLITVAAIVVAVGVAALVFRRQEL</sequence>
<dbReference type="KEGG" id="huw:FPZ11_12460"/>
<dbReference type="PANTHER" id="PTHR37305:SF1">
    <property type="entry name" value="MEMBRANE PROTEIN"/>
    <property type="match status" value="1"/>
</dbReference>
<evidence type="ECO:0000256" key="1">
    <source>
        <dbReference type="SAM" id="Phobius"/>
    </source>
</evidence>
<keyword evidence="1" id="KW-0812">Transmembrane</keyword>
<feature type="transmembrane region" description="Helical" evidence="1">
    <location>
        <begin position="40"/>
        <end position="60"/>
    </location>
</feature>
<evidence type="ECO:0000313" key="3">
    <source>
        <dbReference type="Proteomes" id="UP000320216"/>
    </source>
</evidence>
<dbReference type="AlphaFoldDB" id="A0A5B8M5I5"/>
<name>A0A5B8M5I5_9MICO</name>